<organism evidence="10 11">
    <name type="scientific">Streptomyces daliensis</name>
    <dbReference type="NCBI Taxonomy" id="299421"/>
    <lineage>
        <taxon>Bacteria</taxon>
        <taxon>Bacillati</taxon>
        <taxon>Actinomycetota</taxon>
        <taxon>Actinomycetes</taxon>
        <taxon>Kitasatosporales</taxon>
        <taxon>Streptomycetaceae</taxon>
        <taxon>Streptomyces</taxon>
    </lineage>
</organism>
<reference evidence="10" key="1">
    <citation type="submission" date="2021-04" db="EMBL/GenBank/DDBJ databases">
        <title>Sequencing of actinobacteria type strains.</title>
        <authorList>
            <person name="Nguyen G.-S."/>
            <person name="Wentzel A."/>
        </authorList>
    </citation>
    <scope>NUCLEOTIDE SEQUENCE</scope>
    <source>
        <strain evidence="10">DSM 42095</strain>
    </source>
</reference>
<keyword evidence="8" id="KW-0472">Membrane</keyword>
<feature type="compositionally biased region" description="Basic residues" evidence="9">
    <location>
        <begin position="17"/>
        <end position="27"/>
    </location>
</feature>
<evidence type="ECO:0000256" key="7">
    <source>
        <dbReference type="ARBA" id="ARBA00022729"/>
    </source>
</evidence>
<comment type="caution">
    <text evidence="10">The sequence shown here is derived from an EMBL/GenBank/DDBJ whole genome shotgun (WGS) entry which is preliminary data.</text>
</comment>
<name>A0A8T4J5P9_9ACTN</name>
<dbReference type="EMBL" id="JAGSMN010001005">
    <property type="protein sequence ID" value="MBR7677617.1"/>
    <property type="molecule type" value="Genomic_DNA"/>
</dbReference>
<proteinExistence type="inferred from homology"/>
<dbReference type="GO" id="GO:0005886">
    <property type="term" value="C:plasma membrane"/>
    <property type="evidence" value="ECO:0007669"/>
    <property type="project" value="UniProtKB-SubCell"/>
</dbReference>
<evidence type="ECO:0000256" key="2">
    <source>
        <dbReference type="ARBA" id="ARBA00004533"/>
    </source>
</evidence>
<comment type="similarity">
    <text evidence="3">Belongs to the bacterial solute-binding protein SsuA/TauA family.</text>
</comment>
<evidence type="ECO:0000256" key="6">
    <source>
        <dbReference type="ARBA" id="ARBA00022519"/>
    </source>
</evidence>
<dbReference type="GO" id="GO:0042597">
    <property type="term" value="C:periplasmic space"/>
    <property type="evidence" value="ECO:0007669"/>
    <property type="project" value="UniProtKB-SubCell"/>
</dbReference>
<keyword evidence="5" id="KW-1003">Cell membrane</keyword>
<dbReference type="Pfam" id="PF13379">
    <property type="entry name" value="NMT1_2"/>
    <property type="match status" value="1"/>
</dbReference>
<dbReference type="InterPro" id="IPR010067">
    <property type="entry name" value="ABC_SsuA_sub-bd"/>
</dbReference>
<evidence type="ECO:0000313" key="11">
    <source>
        <dbReference type="Proteomes" id="UP000675554"/>
    </source>
</evidence>
<evidence type="ECO:0000313" key="10">
    <source>
        <dbReference type="EMBL" id="MBR7677617.1"/>
    </source>
</evidence>
<dbReference type="SUPFAM" id="SSF53850">
    <property type="entry name" value="Periplasmic binding protein-like II"/>
    <property type="match status" value="1"/>
</dbReference>
<keyword evidence="6" id="KW-0997">Cell inner membrane</keyword>
<sequence>MAAARAGSGDAAADVRHARRISPHPRPRPAQPPPHREDRPVSPTARRTLRSLSVLATLPLLLTACGYGSKSVEDKDGPAAAGGKKIDGLDEVKVGYFANVTHATPLVGLRDGGEIPKELGGTKVGTQVFNAGPSAIEALNAKAVDMTWVGPSPAINGYTKANGKNLRIVSGATSGGASLVVNPDKIKSLDDLKGKRIATPQLGNTQDVALLNYLKGKGLKVNAETGKGDVSVLRQDNKEIPTTFQQGGIDGAWVPEPTASNLVAKDGKVLLNEKKLWDKGEFVTTNLVVRQDFLKEHPDVVEAVVRGSVKTNAWIDEHPDAAKKHINSALERDAGKPLPQKVLDSAFKDIEVTDDPLASTLKEQAEHGVKAGLLKKFDLKGIYDLSILNRVLKGQGQPAVEDAGLSSGGN</sequence>
<evidence type="ECO:0000256" key="8">
    <source>
        <dbReference type="ARBA" id="ARBA00023136"/>
    </source>
</evidence>
<evidence type="ECO:0000256" key="9">
    <source>
        <dbReference type="SAM" id="MobiDB-lite"/>
    </source>
</evidence>
<evidence type="ECO:0000256" key="4">
    <source>
        <dbReference type="ARBA" id="ARBA00022448"/>
    </source>
</evidence>
<protein>
    <submittedName>
        <fullName evidence="10">Aliphatic sulfonate ABC transporter substrate-binding protein</fullName>
    </submittedName>
</protein>
<dbReference type="AlphaFoldDB" id="A0A8T4J5P9"/>
<keyword evidence="7" id="KW-0732">Signal</keyword>
<dbReference type="CDD" id="cd13553">
    <property type="entry name" value="PBP2_NrtA_CpmA_like"/>
    <property type="match status" value="1"/>
</dbReference>
<feature type="region of interest" description="Disordered" evidence="9">
    <location>
        <begin position="1"/>
        <end position="47"/>
    </location>
</feature>
<feature type="compositionally biased region" description="Low complexity" evidence="9">
    <location>
        <begin position="1"/>
        <end position="12"/>
    </location>
</feature>
<evidence type="ECO:0000256" key="5">
    <source>
        <dbReference type="ARBA" id="ARBA00022475"/>
    </source>
</evidence>
<dbReference type="GO" id="GO:0042626">
    <property type="term" value="F:ATPase-coupled transmembrane transporter activity"/>
    <property type="evidence" value="ECO:0007669"/>
    <property type="project" value="InterPro"/>
</dbReference>
<evidence type="ECO:0000256" key="1">
    <source>
        <dbReference type="ARBA" id="ARBA00004418"/>
    </source>
</evidence>
<dbReference type="Gene3D" id="3.40.190.10">
    <property type="entry name" value="Periplasmic binding protein-like II"/>
    <property type="match status" value="2"/>
</dbReference>
<dbReference type="InterPro" id="IPR044527">
    <property type="entry name" value="NrtA/CpmA_ABC-bd_dom"/>
</dbReference>
<evidence type="ECO:0000256" key="3">
    <source>
        <dbReference type="ARBA" id="ARBA00010742"/>
    </source>
</evidence>
<accession>A0A8T4J5P9</accession>
<dbReference type="Proteomes" id="UP000675554">
    <property type="component" value="Unassembled WGS sequence"/>
</dbReference>
<keyword evidence="4" id="KW-0813">Transport</keyword>
<dbReference type="PANTHER" id="PTHR30024">
    <property type="entry name" value="ALIPHATIC SULFONATES-BINDING PROTEIN-RELATED"/>
    <property type="match status" value="1"/>
</dbReference>
<gene>
    <name evidence="10" type="ORF">KDA82_32435</name>
</gene>
<comment type="subcellular location">
    <subcellularLocation>
        <location evidence="2">Cell inner membrane</location>
    </subcellularLocation>
    <subcellularLocation>
        <location evidence="1">Periplasm</location>
    </subcellularLocation>
</comment>
<keyword evidence="11" id="KW-1185">Reference proteome</keyword>
<dbReference type="NCBIfam" id="TIGR01728">
    <property type="entry name" value="SsuA_fam"/>
    <property type="match status" value="1"/>
</dbReference>
<dbReference type="PANTHER" id="PTHR30024:SF47">
    <property type="entry name" value="TAURINE-BINDING PERIPLASMIC PROTEIN"/>
    <property type="match status" value="1"/>
</dbReference>